<sequence>MSEFTVGTLFLKEYFELISSTIKVGNYGYHVHELNERWIVMLMEDEYLSKDDTYKNLYVLSEIAPLLYFSNAEDHEWGYKIFHNKQIVASFNLSYELKYQYFLDIAQTKYPDEDPHMLDIQLTKHIYNEIDASNEFIEQFNNQFKDINVEQFQLFGVNVEELRDIFNYELLRKLDYIHDVVEDFKRIVEIEEMEWINNDSEFER</sequence>
<proteinExistence type="predicted"/>
<comment type="caution">
    <text evidence="1">The sequence shown here is derived from an EMBL/GenBank/DDBJ whole genome shotgun (WGS) entry which is preliminary data.</text>
</comment>
<evidence type="ECO:0000313" key="1">
    <source>
        <dbReference type="EMBL" id="MCR8634870.1"/>
    </source>
</evidence>
<accession>A0ABT1YNV5</accession>
<name>A0ABT1YNV5_9BACL</name>
<keyword evidence="2" id="KW-1185">Reference proteome</keyword>
<evidence type="ECO:0000313" key="2">
    <source>
        <dbReference type="Proteomes" id="UP001300012"/>
    </source>
</evidence>
<dbReference type="EMBL" id="JANQBD010000023">
    <property type="protein sequence ID" value="MCR8634870.1"/>
    <property type="molecule type" value="Genomic_DNA"/>
</dbReference>
<protein>
    <submittedName>
        <fullName evidence="1">Uncharacterized protein</fullName>
    </submittedName>
</protein>
<dbReference type="RefSeq" id="WP_258216427.1">
    <property type="nucleotide sequence ID" value="NZ_JANQBD010000023.1"/>
</dbReference>
<dbReference type="Proteomes" id="UP001300012">
    <property type="component" value="Unassembled WGS sequence"/>
</dbReference>
<organism evidence="1 2">
    <name type="scientific">Paenibacillus radicis</name>
    <name type="common">ex Xue et al. 2023</name>
    <dbReference type="NCBI Taxonomy" id="2972489"/>
    <lineage>
        <taxon>Bacteria</taxon>
        <taxon>Bacillati</taxon>
        <taxon>Bacillota</taxon>
        <taxon>Bacilli</taxon>
        <taxon>Bacillales</taxon>
        <taxon>Paenibacillaceae</taxon>
        <taxon>Paenibacillus</taxon>
    </lineage>
</organism>
<reference evidence="1 2" key="1">
    <citation type="submission" date="2022-08" db="EMBL/GenBank/DDBJ databases">
        <title>Paenibacillus endoradicis sp. nov., Paenibacillus radicibacter sp. nov and Paenibacillus pararadicis sp. nov., three cold-adapted plant growth-promoting bacteria isolated from root of Larix gmelinii in Great Khingan.</title>
        <authorList>
            <person name="Xue H."/>
        </authorList>
    </citation>
    <scope>NUCLEOTIDE SEQUENCE [LARGE SCALE GENOMIC DNA]</scope>
    <source>
        <strain evidence="1 2">N5-1-1-5</strain>
    </source>
</reference>
<gene>
    <name evidence="1" type="ORF">NV381_27085</name>
</gene>